<dbReference type="NCBIfam" id="TIGR01560">
    <property type="entry name" value="put_DNA_pack"/>
    <property type="match status" value="1"/>
</dbReference>
<dbReference type="InterPro" id="IPR006450">
    <property type="entry name" value="Phage_HK97_gp6-like"/>
</dbReference>
<dbReference type="EMBL" id="JAUOZS010000001">
    <property type="protein sequence ID" value="MDT8900395.1"/>
    <property type="molecule type" value="Genomic_DNA"/>
</dbReference>
<dbReference type="Gene3D" id="1.10.3230.30">
    <property type="entry name" value="Phage gp6-like head-tail connector protein"/>
    <property type="match status" value="1"/>
</dbReference>
<name>A0ABU3NU99_9FIRM</name>
<evidence type="ECO:0000313" key="1">
    <source>
        <dbReference type="EMBL" id="MDT8900395.1"/>
    </source>
</evidence>
<dbReference type="InterPro" id="IPR021146">
    <property type="entry name" value="Phage_gp6-like_head-tail"/>
</dbReference>
<reference evidence="1 2" key="1">
    <citation type="submission" date="2023-07" db="EMBL/GenBank/DDBJ databases">
        <title>The novel representative of Negativicutes class, Anaeroselena agilis gen. nov. sp. nov.</title>
        <authorList>
            <person name="Prokofeva M.I."/>
            <person name="Elcheninov A.G."/>
            <person name="Klyukina A."/>
            <person name="Kublanov I.V."/>
            <person name="Frolov E.N."/>
            <person name="Podosokorskaya O.A."/>
        </authorList>
    </citation>
    <scope>NUCLEOTIDE SEQUENCE [LARGE SCALE GENOMIC DNA]</scope>
    <source>
        <strain evidence="1 2">4137-cl</strain>
    </source>
</reference>
<evidence type="ECO:0000313" key="2">
    <source>
        <dbReference type="Proteomes" id="UP001254848"/>
    </source>
</evidence>
<organism evidence="1 2">
    <name type="scientific">Anaeroselena agilis</name>
    <dbReference type="NCBI Taxonomy" id="3063788"/>
    <lineage>
        <taxon>Bacteria</taxon>
        <taxon>Bacillati</taxon>
        <taxon>Bacillota</taxon>
        <taxon>Negativicutes</taxon>
        <taxon>Acetonemataceae</taxon>
        <taxon>Anaeroselena</taxon>
    </lineage>
</organism>
<protein>
    <submittedName>
        <fullName evidence="1">Head-tail connector protein</fullName>
    </submittedName>
</protein>
<dbReference type="RefSeq" id="WP_413778942.1">
    <property type="nucleotide sequence ID" value="NZ_JAUOZS010000001.1"/>
</dbReference>
<dbReference type="Pfam" id="PF05135">
    <property type="entry name" value="Phage_connect_1"/>
    <property type="match status" value="1"/>
</dbReference>
<proteinExistence type="predicted"/>
<sequence length="112" mass="12424">MATALLLDDVKLYIRVDSNDEDALIQDLMEGAIGYLQRMTGKVYDPTDGVWKMAIKYLCAHWYENRDDTVVGRDAKVDHTIDALISHISLCTDYADLPAGDPDNPPVSPVSP</sequence>
<accession>A0ABU3NU99</accession>
<gene>
    <name evidence="1" type="ORF">Q4T40_03955</name>
</gene>
<dbReference type="Proteomes" id="UP001254848">
    <property type="component" value="Unassembled WGS sequence"/>
</dbReference>
<comment type="caution">
    <text evidence="1">The sequence shown here is derived from an EMBL/GenBank/DDBJ whole genome shotgun (WGS) entry which is preliminary data.</text>
</comment>
<keyword evidence="2" id="KW-1185">Reference proteome</keyword>
<dbReference type="CDD" id="cd08054">
    <property type="entry name" value="gp6"/>
    <property type="match status" value="1"/>
</dbReference>